<evidence type="ECO:0000313" key="2">
    <source>
        <dbReference type="Proteomes" id="UP000248646"/>
    </source>
</evidence>
<dbReference type="AlphaFoldDB" id="A0A2W7N661"/>
<protein>
    <recommendedName>
        <fullName evidence="3">Cysteine-rich CWC</fullName>
    </recommendedName>
</protein>
<dbReference type="OrthoDB" id="5625686at2"/>
<dbReference type="Pfam" id="PF14375">
    <property type="entry name" value="Cys_rich_CWC"/>
    <property type="match status" value="1"/>
</dbReference>
<dbReference type="RefSeq" id="WP_111438110.1">
    <property type="nucleotide sequence ID" value="NZ_QKZI01000001.1"/>
</dbReference>
<dbReference type="InterPro" id="IPR032720">
    <property type="entry name" value="Cys_rich_CWC"/>
</dbReference>
<dbReference type="Proteomes" id="UP000248646">
    <property type="component" value="Unassembled WGS sequence"/>
</dbReference>
<keyword evidence="2" id="KW-1185">Reference proteome</keyword>
<proteinExistence type="predicted"/>
<name>A0A2W7N661_9BACI</name>
<accession>A0A2W7N661</accession>
<evidence type="ECO:0008006" key="3">
    <source>
        <dbReference type="Google" id="ProtNLM"/>
    </source>
</evidence>
<gene>
    <name evidence="1" type="ORF">C7437_101580</name>
</gene>
<reference evidence="1 2" key="1">
    <citation type="submission" date="2018-06" db="EMBL/GenBank/DDBJ databases">
        <title>Genomic Encyclopedia of Type Strains, Phase IV (KMG-IV): sequencing the most valuable type-strain genomes for metagenomic binning, comparative biology and taxonomic classification.</title>
        <authorList>
            <person name="Goeker M."/>
        </authorList>
    </citation>
    <scope>NUCLEOTIDE SEQUENCE [LARGE SCALE GENOMIC DNA]</scope>
    <source>
        <strain evidence="1 2">DSM 5</strain>
    </source>
</reference>
<dbReference type="EMBL" id="QKZI01000001">
    <property type="protein sequence ID" value="PZX07463.1"/>
    <property type="molecule type" value="Genomic_DNA"/>
</dbReference>
<organism evidence="1 2">
    <name type="scientific">Psychrobacillus insolitus</name>
    <dbReference type="NCBI Taxonomy" id="1461"/>
    <lineage>
        <taxon>Bacteria</taxon>
        <taxon>Bacillati</taxon>
        <taxon>Bacillota</taxon>
        <taxon>Bacilli</taxon>
        <taxon>Bacillales</taxon>
        <taxon>Bacillaceae</taxon>
        <taxon>Psychrobacillus</taxon>
    </lineage>
</organism>
<sequence length="62" mass="6935">MTTDHCPICGEQNKCLVGTVEQSNCWCINAGKFPDKLLELVPAESRGKKCICRKCVDTYKEV</sequence>
<evidence type="ECO:0000313" key="1">
    <source>
        <dbReference type="EMBL" id="PZX07463.1"/>
    </source>
</evidence>
<comment type="caution">
    <text evidence="1">The sequence shown here is derived from an EMBL/GenBank/DDBJ whole genome shotgun (WGS) entry which is preliminary data.</text>
</comment>